<keyword evidence="5 6" id="KW-0482">Metalloprotease</keyword>
<evidence type="ECO:0000256" key="3">
    <source>
        <dbReference type="ARBA" id="ARBA00022801"/>
    </source>
</evidence>
<protein>
    <submittedName>
        <fullName evidence="10">M48 family metallopeptidase</fullName>
    </submittedName>
</protein>
<evidence type="ECO:0000313" key="11">
    <source>
        <dbReference type="Proteomes" id="UP001169066"/>
    </source>
</evidence>
<keyword evidence="2" id="KW-0479">Metal-binding</keyword>
<keyword evidence="1 6" id="KW-0645">Protease</keyword>
<evidence type="ECO:0000256" key="6">
    <source>
        <dbReference type="RuleBase" id="RU003983"/>
    </source>
</evidence>
<accession>A0ABT7QRE3</accession>
<dbReference type="InterPro" id="IPR055518">
    <property type="entry name" value="DUF7092"/>
</dbReference>
<feature type="domain" description="DUF7092" evidence="9">
    <location>
        <begin position="1"/>
        <end position="78"/>
    </location>
</feature>
<evidence type="ECO:0000256" key="7">
    <source>
        <dbReference type="SAM" id="Phobius"/>
    </source>
</evidence>
<reference evidence="10" key="1">
    <citation type="submission" date="2023-01" db="EMBL/GenBank/DDBJ databases">
        <title>Sulfurovum sp. XTW-4 genome assembly.</title>
        <authorList>
            <person name="Wang J."/>
        </authorList>
    </citation>
    <scope>NUCLEOTIDE SEQUENCE</scope>
    <source>
        <strain evidence="10">XTW-4</strain>
    </source>
</reference>
<comment type="caution">
    <text evidence="10">The sequence shown here is derived from an EMBL/GenBank/DDBJ whole genome shotgun (WGS) entry which is preliminary data.</text>
</comment>
<keyword evidence="3 6" id="KW-0378">Hydrolase</keyword>
<dbReference type="EMBL" id="JAQIBC010000002">
    <property type="protein sequence ID" value="MDM5263648.1"/>
    <property type="molecule type" value="Genomic_DNA"/>
</dbReference>
<dbReference type="PANTHER" id="PTHR22726">
    <property type="entry name" value="METALLOENDOPEPTIDASE OMA1"/>
    <property type="match status" value="1"/>
</dbReference>
<evidence type="ECO:0000259" key="8">
    <source>
        <dbReference type="Pfam" id="PF01435"/>
    </source>
</evidence>
<keyword evidence="4 6" id="KW-0862">Zinc</keyword>
<organism evidence="10 11">
    <name type="scientific">Sulfurovum xiamenensis</name>
    <dbReference type="NCBI Taxonomy" id="3019066"/>
    <lineage>
        <taxon>Bacteria</taxon>
        <taxon>Pseudomonadati</taxon>
        <taxon>Campylobacterota</taxon>
        <taxon>Epsilonproteobacteria</taxon>
        <taxon>Campylobacterales</taxon>
        <taxon>Sulfurovaceae</taxon>
        <taxon>Sulfurovum</taxon>
    </lineage>
</organism>
<keyword evidence="7" id="KW-1133">Transmembrane helix</keyword>
<gene>
    <name evidence="10" type="ORF">PF327_05495</name>
</gene>
<dbReference type="InterPro" id="IPR001915">
    <property type="entry name" value="Peptidase_M48"/>
</dbReference>
<comment type="similarity">
    <text evidence="6">Belongs to the peptidase M48 family.</text>
</comment>
<evidence type="ECO:0000256" key="5">
    <source>
        <dbReference type="ARBA" id="ARBA00023049"/>
    </source>
</evidence>
<dbReference type="RefSeq" id="WP_289401625.1">
    <property type="nucleotide sequence ID" value="NZ_JAQIBC010000002.1"/>
</dbReference>
<dbReference type="PANTHER" id="PTHR22726:SF1">
    <property type="entry name" value="METALLOENDOPEPTIDASE OMA1, MITOCHONDRIAL"/>
    <property type="match status" value="1"/>
</dbReference>
<dbReference type="Gene3D" id="3.30.2010.10">
    <property type="entry name" value="Metalloproteases ('zincins'), catalytic domain"/>
    <property type="match status" value="1"/>
</dbReference>
<dbReference type="CDD" id="cd07332">
    <property type="entry name" value="M48C_Oma1_like"/>
    <property type="match status" value="1"/>
</dbReference>
<evidence type="ECO:0000313" key="10">
    <source>
        <dbReference type="EMBL" id="MDM5263648.1"/>
    </source>
</evidence>
<keyword evidence="7" id="KW-0812">Transmembrane</keyword>
<sequence length="369" mass="41516">MINGKWYAQGSAASLDATLAVTSEHTYVIRVENGAVYEGSLSVLNVDNRLGNTERKITLEDGSIFATKENDLIDKIFKKHLLSNGIIHTLESKLRWVFVALVITVFTTFGFFKWGVPWSSTKIAHLLPHETNELIATHTLEFLDKYIFKKSKISQSKMEEIRQHFTSTLVPLSEDQEINYRVHFRLWRDGNVSIPNALALPSGDIILTDKFVELSKSQDEIDSVLLHEMGHVIHRHTLKMVIESTFITVATMMIVGDSNGLADMGVGLGSLLVSSSYSRGHESEADIYAFEQMLAAKIDPIAFSDIMNRMMSYMERPSKNDKNSETSDEDVLDYLSSHPATKERVEVAQQYSQCFKKGLTTCEIVSVPQ</sequence>
<comment type="cofactor">
    <cofactor evidence="6">
        <name>Zn(2+)</name>
        <dbReference type="ChEBI" id="CHEBI:29105"/>
    </cofactor>
    <text evidence="6">Binds 1 zinc ion per subunit.</text>
</comment>
<proteinExistence type="inferred from homology"/>
<keyword evidence="11" id="KW-1185">Reference proteome</keyword>
<feature type="domain" description="Peptidase M48" evidence="8">
    <location>
        <begin position="193"/>
        <end position="350"/>
    </location>
</feature>
<dbReference type="Proteomes" id="UP001169066">
    <property type="component" value="Unassembled WGS sequence"/>
</dbReference>
<evidence type="ECO:0000259" key="9">
    <source>
        <dbReference type="Pfam" id="PF23368"/>
    </source>
</evidence>
<name>A0ABT7QRE3_9BACT</name>
<evidence type="ECO:0000256" key="1">
    <source>
        <dbReference type="ARBA" id="ARBA00022670"/>
    </source>
</evidence>
<feature type="transmembrane region" description="Helical" evidence="7">
    <location>
        <begin position="96"/>
        <end position="116"/>
    </location>
</feature>
<evidence type="ECO:0000256" key="4">
    <source>
        <dbReference type="ARBA" id="ARBA00022833"/>
    </source>
</evidence>
<evidence type="ECO:0000256" key="2">
    <source>
        <dbReference type="ARBA" id="ARBA00022723"/>
    </source>
</evidence>
<keyword evidence="7" id="KW-0472">Membrane</keyword>
<dbReference type="Pfam" id="PF01435">
    <property type="entry name" value="Peptidase_M48"/>
    <property type="match status" value="1"/>
</dbReference>
<dbReference type="InterPro" id="IPR051156">
    <property type="entry name" value="Mito/Outer_Membr_Metalloprot"/>
</dbReference>
<dbReference type="Pfam" id="PF23368">
    <property type="entry name" value="DUF7092"/>
    <property type="match status" value="1"/>
</dbReference>